<dbReference type="EMBL" id="CAADFL010000825">
    <property type="protein sequence ID" value="VFK21906.1"/>
    <property type="molecule type" value="Genomic_DNA"/>
</dbReference>
<accession>A0A450TX55</accession>
<name>A0A450TX55_9GAMM</name>
<gene>
    <name evidence="1" type="ORF">BECKFM1743A_GA0114220_107331</name>
    <name evidence="3" type="ORF">BECKFM1743B_GA0114221_108251</name>
    <name evidence="2" type="ORF">BECKFM1743C_GA0114222_108171</name>
</gene>
<dbReference type="EMBL" id="CAADFA010000817">
    <property type="protein sequence ID" value="VFJ74935.1"/>
    <property type="molecule type" value="Genomic_DNA"/>
</dbReference>
<protein>
    <submittedName>
        <fullName evidence="1">Uncharacterized protein</fullName>
    </submittedName>
</protein>
<evidence type="ECO:0000313" key="2">
    <source>
        <dbReference type="EMBL" id="VFJ74935.1"/>
    </source>
</evidence>
<evidence type="ECO:0000313" key="1">
    <source>
        <dbReference type="EMBL" id="VFJ73616.1"/>
    </source>
</evidence>
<reference evidence="1" key="1">
    <citation type="submission" date="2019-02" db="EMBL/GenBank/DDBJ databases">
        <authorList>
            <person name="Gruber-Vodicka R. H."/>
            <person name="Seah K. B. B."/>
        </authorList>
    </citation>
    <scope>NUCLEOTIDE SEQUENCE</scope>
    <source>
        <strain evidence="1">BECK_BZ163</strain>
        <strain evidence="3">BECK_BZ164</strain>
        <strain evidence="2">BECK_BZ165</strain>
    </source>
</reference>
<proteinExistence type="predicted"/>
<dbReference type="AlphaFoldDB" id="A0A450TX55"/>
<evidence type="ECO:0000313" key="3">
    <source>
        <dbReference type="EMBL" id="VFK21906.1"/>
    </source>
</evidence>
<organism evidence="1">
    <name type="scientific">Candidatus Kentrum sp. FM</name>
    <dbReference type="NCBI Taxonomy" id="2126340"/>
    <lineage>
        <taxon>Bacteria</taxon>
        <taxon>Pseudomonadati</taxon>
        <taxon>Pseudomonadota</taxon>
        <taxon>Gammaproteobacteria</taxon>
        <taxon>Candidatus Kentrum</taxon>
    </lineage>
</organism>
<dbReference type="EMBL" id="CAADEZ010000733">
    <property type="protein sequence ID" value="VFJ73616.1"/>
    <property type="molecule type" value="Genomic_DNA"/>
</dbReference>
<sequence>MDSSAGSAPHSVDSKSAKASNILKTGFRAFFMSRKNKVSETGAWIRTHPVCVMARSANMHGEAITPLPGPIVGIDEYLKALQHAVVGQRVGRLFRIAGQLVRLNAAEDGNAEIRDEDGAASGTGARYCITV</sequence>